<comment type="caution">
    <text evidence="3">The sequence shown here is derived from an EMBL/GenBank/DDBJ whole genome shotgun (WGS) entry which is preliminary data.</text>
</comment>
<gene>
    <name evidence="3" type="ORF">OVN521_LOCUS7954</name>
</gene>
<feature type="region of interest" description="Disordered" evidence="1">
    <location>
        <begin position="41"/>
        <end position="60"/>
    </location>
</feature>
<dbReference type="PROSITE" id="PS50404">
    <property type="entry name" value="GST_NTER"/>
    <property type="match status" value="1"/>
</dbReference>
<dbReference type="SUPFAM" id="SSF52833">
    <property type="entry name" value="Thioredoxin-like"/>
    <property type="match status" value="1"/>
</dbReference>
<evidence type="ECO:0000313" key="3">
    <source>
        <dbReference type="EMBL" id="CAF3871561.1"/>
    </source>
</evidence>
<reference evidence="3" key="1">
    <citation type="submission" date="2021-02" db="EMBL/GenBank/DDBJ databases">
        <authorList>
            <person name="Nowell W R."/>
        </authorList>
    </citation>
    <scope>NUCLEOTIDE SEQUENCE</scope>
</reference>
<sequence>MIRNSAGSYPQNYKSPVIVDFLNNWKQERSPMQQIPLHFYHGPSYHPQPQQRQRSQQHYQQTMNEYNDTNYPLYKLYDFDRNNESDIIRLIFTFVGVSFSEKRLKQKSWDKVKDRTPIQQLPILRVNSEFKVY</sequence>
<feature type="non-terminal residue" evidence="3">
    <location>
        <position position="133"/>
    </location>
</feature>
<dbReference type="Gene3D" id="3.40.30.10">
    <property type="entry name" value="Glutaredoxin"/>
    <property type="match status" value="1"/>
</dbReference>
<dbReference type="EMBL" id="CAJOBG010000901">
    <property type="protein sequence ID" value="CAF3871561.1"/>
    <property type="molecule type" value="Genomic_DNA"/>
</dbReference>
<name>A0A819FN03_9BILA</name>
<dbReference type="InterPro" id="IPR004045">
    <property type="entry name" value="Glutathione_S-Trfase_N"/>
</dbReference>
<dbReference type="AlphaFoldDB" id="A0A819FN03"/>
<feature type="domain" description="GST N-terminal" evidence="2">
    <location>
        <begin position="72"/>
        <end position="133"/>
    </location>
</feature>
<keyword evidence="4" id="KW-1185">Reference proteome</keyword>
<evidence type="ECO:0000313" key="4">
    <source>
        <dbReference type="Proteomes" id="UP000663866"/>
    </source>
</evidence>
<feature type="compositionally biased region" description="Low complexity" evidence="1">
    <location>
        <begin position="44"/>
        <end position="60"/>
    </location>
</feature>
<feature type="non-terminal residue" evidence="3">
    <location>
        <position position="1"/>
    </location>
</feature>
<accession>A0A819FN03</accession>
<dbReference type="InterPro" id="IPR036249">
    <property type="entry name" value="Thioredoxin-like_sf"/>
</dbReference>
<evidence type="ECO:0000256" key="1">
    <source>
        <dbReference type="SAM" id="MobiDB-lite"/>
    </source>
</evidence>
<organism evidence="3 4">
    <name type="scientific">Rotaria magnacalcarata</name>
    <dbReference type="NCBI Taxonomy" id="392030"/>
    <lineage>
        <taxon>Eukaryota</taxon>
        <taxon>Metazoa</taxon>
        <taxon>Spiralia</taxon>
        <taxon>Gnathifera</taxon>
        <taxon>Rotifera</taxon>
        <taxon>Eurotatoria</taxon>
        <taxon>Bdelloidea</taxon>
        <taxon>Philodinida</taxon>
        <taxon>Philodinidae</taxon>
        <taxon>Rotaria</taxon>
    </lineage>
</organism>
<dbReference type="Proteomes" id="UP000663866">
    <property type="component" value="Unassembled WGS sequence"/>
</dbReference>
<evidence type="ECO:0000259" key="2">
    <source>
        <dbReference type="PROSITE" id="PS50404"/>
    </source>
</evidence>
<protein>
    <recommendedName>
        <fullName evidence="2">GST N-terminal domain-containing protein</fullName>
    </recommendedName>
</protein>
<proteinExistence type="predicted"/>